<reference evidence="2" key="1">
    <citation type="submission" date="2020-10" db="EMBL/GenBank/DDBJ databases">
        <authorList>
            <person name="Han B."/>
            <person name="Lu T."/>
            <person name="Zhao Q."/>
            <person name="Huang X."/>
            <person name="Zhao Y."/>
        </authorList>
    </citation>
    <scope>NUCLEOTIDE SEQUENCE</scope>
</reference>
<proteinExistence type="predicted"/>
<gene>
    <name evidence="2" type="ORF">NCGR_LOCUS17883</name>
</gene>
<dbReference type="AlphaFoldDB" id="A0A811NQP5"/>
<accession>A0A811NQP5</accession>
<dbReference type="EMBL" id="CAJGYO010000004">
    <property type="protein sequence ID" value="CAD6226011.1"/>
    <property type="molecule type" value="Genomic_DNA"/>
</dbReference>
<name>A0A811NQP5_9POAL</name>
<evidence type="ECO:0000256" key="1">
    <source>
        <dbReference type="SAM" id="MobiDB-lite"/>
    </source>
</evidence>
<evidence type="ECO:0000313" key="2">
    <source>
        <dbReference type="EMBL" id="CAD6226011.1"/>
    </source>
</evidence>
<protein>
    <submittedName>
        <fullName evidence="2">Uncharacterized protein</fullName>
    </submittedName>
</protein>
<sequence length="96" mass="10716">MAIDLNTLPEERGEEVPDLNKNPAEHEHEEDRDPLEDVVAAVQVGEADHFGVYPAKNDEQVDGGWHKRISAEGSRRRVGATRGCGWGQRNSRRGWG</sequence>
<keyword evidence="3" id="KW-1185">Reference proteome</keyword>
<feature type="region of interest" description="Disordered" evidence="1">
    <location>
        <begin position="70"/>
        <end position="96"/>
    </location>
</feature>
<evidence type="ECO:0000313" key="3">
    <source>
        <dbReference type="Proteomes" id="UP000604825"/>
    </source>
</evidence>
<dbReference type="Proteomes" id="UP000604825">
    <property type="component" value="Unassembled WGS sequence"/>
</dbReference>
<feature type="region of interest" description="Disordered" evidence="1">
    <location>
        <begin position="1"/>
        <end position="36"/>
    </location>
</feature>
<comment type="caution">
    <text evidence="2">The sequence shown here is derived from an EMBL/GenBank/DDBJ whole genome shotgun (WGS) entry which is preliminary data.</text>
</comment>
<organism evidence="2 3">
    <name type="scientific">Miscanthus lutarioriparius</name>
    <dbReference type="NCBI Taxonomy" id="422564"/>
    <lineage>
        <taxon>Eukaryota</taxon>
        <taxon>Viridiplantae</taxon>
        <taxon>Streptophyta</taxon>
        <taxon>Embryophyta</taxon>
        <taxon>Tracheophyta</taxon>
        <taxon>Spermatophyta</taxon>
        <taxon>Magnoliopsida</taxon>
        <taxon>Liliopsida</taxon>
        <taxon>Poales</taxon>
        <taxon>Poaceae</taxon>
        <taxon>PACMAD clade</taxon>
        <taxon>Panicoideae</taxon>
        <taxon>Andropogonodae</taxon>
        <taxon>Andropogoneae</taxon>
        <taxon>Saccharinae</taxon>
        <taxon>Miscanthus</taxon>
    </lineage>
</organism>